<protein>
    <submittedName>
        <fullName evidence="8">M20/M25/M40 family metallo-hydrolase</fullName>
    </submittedName>
</protein>
<keyword evidence="6" id="KW-0862">Zinc</keyword>
<keyword evidence="4" id="KW-0732">Signal</keyword>
<evidence type="ECO:0000259" key="7">
    <source>
        <dbReference type="Pfam" id="PF04389"/>
    </source>
</evidence>
<dbReference type="AlphaFoldDB" id="A0A6P1P427"/>
<dbReference type="InterPro" id="IPR007484">
    <property type="entry name" value="Peptidase_M28"/>
</dbReference>
<dbReference type="InterPro" id="IPR045175">
    <property type="entry name" value="M28_fam"/>
</dbReference>
<dbReference type="SUPFAM" id="SSF52025">
    <property type="entry name" value="PA domain"/>
    <property type="match status" value="1"/>
</dbReference>
<dbReference type="Proteomes" id="UP000464214">
    <property type="component" value="Chromosome"/>
</dbReference>
<evidence type="ECO:0000256" key="6">
    <source>
        <dbReference type="ARBA" id="ARBA00022833"/>
    </source>
</evidence>
<sequence>MFKRTHFWAIPLSIGLLAGCQSGGSKNSTTTTATAEATGAEVTLDSYKTYVTAIAADEMEGRKPFTSGEKKTLAYLEKEAKALGLEPGNGNSFLQEVPMVEITSTAAPTMTVKGKQTMTLKGLEDYAIWARRTDENVTIKDAELVFAGFGIVAPEYKWNDYAGLDVKDKIAVVIVSDPGFYSEDTTFFKGKTMTYYGRWTYKLEEAARQGAKGCLIVHADEPAGYGFKIVQNNWNTSKFYLAPKGKDVHRNAMEGWITTPVAEKLFAAAGKNYQAELTRAAKPSFKGGTLGLTVSTSLQAKTKYDKSYNFIAKITGEKRPEEAIVYSAHWDHLGIGKKNDQNDSIYNGAADNASGTAGLLAVAKAFKASGQKPGRTVVFLSVTAEEQGLLGSAHYADNPVFAKEKTVANLNMDMLNPFGATKDIVLIGMGQSELEEMLAEEAKKAGRYIARDPKPEAGLYYRSDHFNFARTGVPALFTGMGTDHIALGKEKGKKLLEDFTANIYHKPNDQVNEAFKMDGAVADLQLLYQLGRRLAFSNEWPQWKAGSEFKAVRDKYMPKK</sequence>
<name>A0A6P1P427_9BACT</name>
<keyword evidence="2" id="KW-0645">Protease</keyword>
<keyword evidence="1" id="KW-0031">Aminopeptidase</keyword>
<gene>
    <name evidence="8" type="ORF">GU926_17435</name>
</gene>
<feature type="domain" description="Peptidase M28" evidence="7">
    <location>
        <begin position="309"/>
        <end position="513"/>
    </location>
</feature>
<dbReference type="PANTHER" id="PTHR12147">
    <property type="entry name" value="METALLOPEPTIDASE M28 FAMILY MEMBER"/>
    <property type="match status" value="1"/>
</dbReference>
<evidence type="ECO:0000256" key="3">
    <source>
        <dbReference type="ARBA" id="ARBA00022723"/>
    </source>
</evidence>
<evidence type="ECO:0000256" key="2">
    <source>
        <dbReference type="ARBA" id="ARBA00022670"/>
    </source>
</evidence>
<dbReference type="Pfam" id="PF04389">
    <property type="entry name" value="Peptidase_M28"/>
    <property type="match status" value="1"/>
</dbReference>
<keyword evidence="9" id="KW-1185">Reference proteome</keyword>
<evidence type="ECO:0000313" key="9">
    <source>
        <dbReference type="Proteomes" id="UP000464214"/>
    </source>
</evidence>
<dbReference type="GO" id="GO:0004177">
    <property type="term" value="F:aminopeptidase activity"/>
    <property type="evidence" value="ECO:0007669"/>
    <property type="project" value="UniProtKB-KW"/>
</dbReference>
<proteinExistence type="predicted"/>
<evidence type="ECO:0000313" key="8">
    <source>
        <dbReference type="EMBL" id="QHL89115.1"/>
    </source>
</evidence>
<dbReference type="PANTHER" id="PTHR12147:SF56">
    <property type="entry name" value="AMINOPEPTIDASE YDR415C-RELATED"/>
    <property type="match status" value="1"/>
</dbReference>
<dbReference type="CDD" id="cd05660">
    <property type="entry name" value="M28_like_PA"/>
    <property type="match status" value="1"/>
</dbReference>
<evidence type="ECO:0000256" key="1">
    <source>
        <dbReference type="ARBA" id="ARBA00022438"/>
    </source>
</evidence>
<dbReference type="GO" id="GO:0046872">
    <property type="term" value="F:metal ion binding"/>
    <property type="evidence" value="ECO:0007669"/>
    <property type="project" value="UniProtKB-KW"/>
</dbReference>
<dbReference type="PROSITE" id="PS51257">
    <property type="entry name" value="PROKAR_LIPOPROTEIN"/>
    <property type="match status" value="1"/>
</dbReference>
<dbReference type="GO" id="GO:0006508">
    <property type="term" value="P:proteolysis"/>
    <property type="evidence" value="ECO:0007669"/>
    <property type="project" value="UniProtKB-KW"/>
</dbReference>
<dbReference type="EMBL" id="CP047897">
    <property type="protein sequence ID" value="QHL89115.1"/>
    <property type="molecule type" value="Genomic_DNA"/>
</dbReference>
<dbReference type="KEGG" id="nib:GU926_17435"/>
<dbReference type="SUPFAM" id="SSF53187">
    <property type="entry name" value="Zn-dependent exopeptidases"/>
    <property type="match status" value="1"/>
</dbReference>
<reference evidence="8 9" key="1">
    <citation type="submission" date="2020-01" db="EMBL/GenBank/DDBJ databases">
        <authorList>
            <person name="Kim M."/>
        </authorList>
    </citation>
    <scope>NUCLEOTIDE SEQUENCE [LARGE SCALE GENOMIC DNA]</scope>
    <source>
        <strain evidence="8 9">BT10</strain>
    </source>
</reference>
<dbReference type="Gene3D" id="3.50.30.30">
    <property type="match status" value="1"/>
</dbReference>
<dbReference type="GO" id="GO:0008235">
    <property type="term" value="F:metalloexopeptidase activity"/>
    <property type="evidence" value="ECO:0007669"/>
    <property type="project" value="InterPro"/>
</dbReference>
<keyword evidence="5 8" id="KW-0378">Hydrolase</keyword>
<dbReference type="InterPro" id="IPR046450">
    <property type="entry name" value="PA_dom_sf"/>
</dbReference>
<dbReference type="RefSeq" id="WP_160694159.1">
    <property type="nucleotide sequence ID" value="NZ_CP047897.1"/>
</dbReference>
<organism evidence="8 9">
    <name type="scientific">Nibribacter ruber</name>
    <dbReference type="NCBI Taxonomy" id="2698458"/>
    <lineage>
        <taxon>Bacteria</taxon>
        <taxon>Pseudomonadati</taxon>
        <taxon>Bacteroidota</taxon>
        <taxon>Cytophagia</taxon>
        <taxon>Cytophagales</taxon>
        <taxon>Hymenobacteraceae</taxon>
        <taxon>Nibribacter</taxon>
    </lineage>
</organism>
<evidence type="ECO:0000256" key="5">
    <source>
        <dbReference type="ARBA" id="ARBA00022801"/>
    </source>
</evidence>
<evidence type="ECO:0000256" key="4">
    <source>
        <dbReference type="ARBA" id="ARBA00022729"/>
    </source>
</evidence>
<dbReference type="Gene3D" id="3.40.630.10">
    <property type="entry name" value="Zn peptidases"/>
    <property type="match status" value="1"/>
</dbReference>
<accession>A0A6P1P427</accession>
<keyword evidence="3" id="KW-0479">Metal-binding</keyword>